<dbReference type="RefSeq" id="WP_376895129.1">
    <property type="nucleotide sequence ID" value="NZ_JBHULS010000008.1"/>
</dbReference>
<reference evidence="3" key="1">
    <citation type="journal article" date="2019" name="Int. J. Syst. Evol. Microbiol.">
        <title>The Global Catalogue of Microorganisms (GCM) 10K type strain sequencing project: providing services to taxonomists for standard genome sequencing and annotation.</title>
        <authorList>
            <consortium name="The Broad Institute Genomics Platform"/>
            <consortium name="The Broad Institute Genome Sequencing Center for Infectious Disease"/>
            <person name="Wu L."/>
            <person name="Ma J."/>
        </authorList>
    </citation>
    <scope>NUCLEOTIDE SEQUENCE [LARGE SCALE GENOMIC DNA]</scope>
    <source>
        <strain evidence="3">KCTC 42587</strain>
    </source>
</reference>
<dbReference type="Proteomes" id="UP001597472">
    <property type="component" value="Unassembled WGS sequence"/>
</dbReference>
<comment type="caution">
    <text evidence="2">The sequence shown here is derived from an EMBL/GenBank/DDBJ whole genome shotgun (WGS) entry which is preliminary data.</text>
</comment>
<feature type="transmembrane region" description="Helical" evidence="1">
    <location>
        <begin position="7"/>
        <end position="26"/>
    </location>
</feature>
<keyword evidence="1" id="KW-0472">Membrane</keyword>
<evidence type="ECO:0000313" key="3">
    <source>
        <dbReference type="Proteomes" id="UP001597472"/>
    </source>
</evidence>
<evidence type="ECO:0000256" key="1">
    <source>
        <dbReference type="SAM" id="Phobius"/>
    </source>
</evidence>
<feature type="transmembrane region" description="Helical" evidence="1">
    <location>
        <begin position="32"/>
        <end position="49"/>
    </location>
</feature>
<keyword evidence="3" id="KW-1185">Reference proteome</keyword>
<evidence type="ECO:0000313" key="2">
    <source>
        <dbReference type="EMBL" id="MFD2552687.1"/>
    </source>
</evidence>
<organism evidence="2 3">
    <name type="scientific">Bizionia sediminis</name>
    <dbReference type="NCBI Taxonomy" id="1737064"/>
    <lineage>
        <taxon>Bacteria</taxon>
        <taxon>Pseudomonadati</taxon>
        <taxon>Bacteroidota</taxon>
        <taxon>Flavobacteriia</taxon>
        <taxon>Flavobacteriales</taxon>
        <taxon>Flavobacteriaceae</taxon>
        <taxon>Bizionia</taxon>
    </lineage>
</organism>
<proteinExistence type="predicted"/>
<dbReference type="EMBL" id="JBHULS010000008">
    <property type="protein sequence ID" value="MFD2552687.1"/>
    <property type="molecule type" value="Genomic_DNA"/>
</dbReference>
<name>A0ABW5KYK4_9FLAO</name>
<keyword evidence="1" id="KW-1133">Transmembrane helix</keyword>
<gene>
    <name evidence="2" type="ORF">ACFSQP_12775</name>
</gene>
<sequence>MKLFKFFQYAYLFFAVLFVYIAAQKYMETEMIDYVSLLLAGTAVFMFFFRKKFNKRFEDKDRK</sequence>
<protein>
    <submittedName>
        <fullName evidence="2">Uncharacterized protein</fullName>
    </submittedName>
</protein>
<keyword evidence="1" id="KW-0812">Transmembrane</keyword>
<accession>A0ABW5KYK4</accession>